<reference evidence="1 4" key="1">
    <citation type="submission" date="2016-04" db="EMBL/GenBank/DDBJ databases">
        <title>Genome analyses suggest a sexual origin of heterokaryosis in a supposedly ancient asexual fungus.</title>
        <authorList>
            <person name="Ropars J."/>
            <person name="Sedzielewska K."/>
            <person name="Noel J."/>
            <person name="Charron P."/>
            <person name="Farinelli L."/>
            <person name="Marton T."/>
            <person name="Kruger M."/>
            <person name="Pelin A."/>
            <person name="Brachmann A."/>
            <person name="Corradi N."/>
        </authorList>
    </citation>
    <scope>NUCLEOTIDE SEQUENCE [LARGE SCALE GENOMIC DNA]</scope>
    <source>
        <strain evidence="1 4">A5</strain>
    </source>
</reference>
<comment type="caution">
    <text evidence="2">The sequence shown here is derived from an EMBL/GenBank/DDBJ whole genome shotgun (WGS) entry which is preliminary data.</text>
</comment>
<evidence type="ECO:0000313" key="4">
    <source>
        <dbReference type="Proteomes" id="UP000232722"/>
    </source>
</evidence>
<evidence type="ECO:0000313" key="1">
    <source>
        <dbReference type="EMBL" id="PKC13593.1"/>
    </source>
</evidence>
<reference evidence="2 3" key="3">
    <citation type="submission" date="2017-10" db="EMBL/GenBank/DDBJ databases">
        <title>Extensive intraspecific genome diversity in a model arbuscular mycorrhizal fungus.</title>
        <authorList>
            <person name="Chen E.C.H."/>
            <person name="Morin E."/>
            <person name="Baudet D."/>
            <person name="Noel J."/>
            <person name="Ndikumana S."/>
            <person name="Charron P."/>
            <person name="St-Onge C."/>
            <person name="Giorgi J."/>
            <person name="Grigoriev I.V."/>
            <person name="Roux C."/>
            <person name="Martin F.M."/>
            <person name="Corradi N."/>
        </authorList>
    </citation>
    <scope>NUCLEOTIDE SEQUENCE [LARGE SCALE GENOMIC DNA]</scope>
    <source>
        <strain evidence="2 3">A1</strain>
    </source>
</reference>
<dbReference type="Proteomes" id="UP000232688">
    <property type="component" value="Unassembled WGS sequence"/>
</dbReference>
<dbReference type="EMBL" id="LLXJ01000181">
    <property type="protein sequence ID" value="PKC13593.1"/>
    <property type="molecule type" value="Genomic_DNA"/>
</dbReference>
<gene>
    <name evidence="2" type="ORF">RhiirA1_464977</name>
    <name evidence="1" type="ORF">RhiirA5_410414</name>
</gene>
<evidence type="ECO:0000313" key="2">
    <source>
        <dbReference type="EMBL" id="PKC62565.1"/>
    </source>
</evidence>
<dbReference type="AlphaFoldDB" id="A0A2I1EB76"/>
<evidence type="ECO:0000313" key="3">
    <source>
        <dbReference type="Proteomes" id="UP000232688"/>
    </source>
</evidence>
<reference evidence="1 4" key="2">
    <citation type="submission" date="2017-09" db="EMBL/GenBank/DDBJ databases">
        <title>Extensive intraspecific genome diversity in a model arbuscular mycorrhizal fungus.</title>
        <authorList>
            <person name="Chen E.C."/>
            <person name="Morin E."/>
            <person name="Beaudet D."/>
            <person name="Noel J."/>
            <person name="Ndikumana S."/>
            <person name="Charron P."/>
            <person name="St-Onge C."/>
            <person name="Giorgi J."/>
            <person name="Grigoriev I.V."/>
            <person name="Roux C."/>
            <person name="Martin F.M."/>
            <person name="Corradi N."/>
        </authorList>
    </citation>
    <scope>NUCLEOTIDE SEQUENCE [LARGE SCALE GENOMIC DNA]</scope>
    <source>
        <strain evidence="1 4">A5</strain>
    </source>
</reference>
<name>A0A2I1EB76_9GLOM</name>
<dbReference type="EMBL" id="LLXH01000842">
    <property type="protein sequence ID" value="PKC62565.1"/>
    <property type="molecule type" value="Genomic_DNA"/>
</dbReference>
<dbReference type="Proteomes" id="UP000232722">
    <property type="component" value="Unassembled WGS sequence"/>
</dbReference>
<proteinExistence type="predicted"/>
<protein>
    <submittedName>
        <fullName evidence="2">Uncharacterized protein</fullName>
    </submittedName>
</protein>
<sequence length="144" mass="16326">MSRPASYLSFTVLQLSRRSFVEVSLPSHACHFITPSYEMKEIALVTSYILILQVMLEKLFDWKVNNNNGSNIKKCICINRIPWISRAKGLLIFTSPQEIWQWHDPLQMVVCKSKTVSDSRPIGEKISCGQATSVASEHVLVMLA</sequence>
<reference evidence="2 3" key="4">
    <citation type="submission" date="2017-10" db="EMBL/GenBank/DDBJ databases">
        <title>Genome analyses suggest a sexual origin of heterokaryosis in a supposedly ancient asexual fungus.</title>
        <authorList>
            <person name="Corradi N."/>
            <person name="Sedzielewska K."/>
            <person name="Noel J."/>
            <person name="Charron P."/>
            <person name="Farinelli L."/>
            <person name="Marton T."/>
            <person name="Kruger M."/>
            <person name="Pelin A."/>
            <person name="Brachmann A."/>
            <person name="Corradi N."/>
        </authorList>
    </citation>
    <scope>NUCLEOTIDE SEQUENCE [LARGE SCALE GENOMIC DNA]</scope>
    <source>
        <strain evidence="2 3">A1</strain>
    </source>
</reference>
<accession>A0A2I1EB76</accession>
<dbReference type="VEuPathDB" id="FungiDB:RhiirA1_464977"/>
<organism evidence="2 3">
    <name type="scientific">Rhizophagus irregularis</name>
    <dbReference type="NCBI Taxonomy" id="588596"/>
    <lineage>
        <taxon>Eukaryota</taxon>
        <taxon>Fungi</taxon>
        <taxon>Fungi incertae sedis</taxon>
        <taxon>Mucoromycota</taxon>
        <taxon>Glomeromycotina</taxon>
        <taxon>Glomeromycetes</taxon>
        <taxon>Glomerales</taxon>
        <taxon>Glomeraceae</taxon>
        <taxon>Rhizophagus</taxon>
    </lineage>
</organism>